<reference evidence="1 2" key="1">
    <citation type="journal article" date="2021" name="Commun. Biol.">
        <title>The genome of Shorea leprosula (Dipterocarpaceae) highlights the ecological relevance of drought in aseasonal tropical rainforests.</title>
        <authorList>
            <person name="Ng K.K.S."/>
            <person name="Kobayashi M.J."/>
            <person name="Fawcett J.A."/>
            <person name="Hatakeyama M."/>
            <person name="Paape T."/>
            <person name="Ng C.H."/>
            <person name="Ang C.C."/>
            <person name="Tnah L.H."/>
            <person name="Lee C.T."/>
            <person name="Nishiyama T."/>
            <person name="Sese J."/>
            <person name="O'Brien M.J."/>
            <person name="Copetti D."/>
            <person name="Mohd Noor M.I."/>
            <person name="Ong R.C."/>
            <person name="Putra M."/>
            <person name="Sireger I.Z."/>
            <person name="Indrioko S."/>
            <person name="Kosugi Y."/>
            <person name="Izuno A."/>
            <person name="Isagi Y."/>
            <person name="Lee S.L."/>
            <person name="Shimizu K.K."/>
        </authorList>
    </citation>
    <scope>NUCLEOTIDE SEQUENCE [LARGE SCALE GENOMIC DNA]</scope>
    <source>
        <strain evidence="1">214</strain>
    </source>
</reference>
<accession>A0AAV5HK84</accession>
<evidence type="ECO:0000313" key="1">
    <source>
        <dbReference type="EMBL" id="GKU89227.1"/>
    </source>
</evidence>
<evidence type="ECO:0000313" key="2">
    <source>
        <dbReference type="Proteomes" id="UP001054252"/>
    </source>
</evidence>
<gene>
    <name evidence="1" type="ORF">SLEP1_g3393</name>
</gene>
<proteinExistence type="predicted"/>
<keyword evidence="2" id="KW-1185">Reference proteome</keyword>
<comment type="caution">
    <text evidence="1">The sequence shown here is derived from an EMBL/GenBank/DDBJ whole genome shotgun (WGS) entry which is preliminary data.</text>
</comment>
<name>A0AAV5HK84_9ROSI</name>
<protein>
    <submittedName>
        <fullName evidence="1">Uncharacterized protein</fullName>
    </submittedName>
</protein>
<dbReference type="EMBL" id="BPVZ01000003">
    <property type="protein sequence ID" value="GKU89227.1"/>
    <property type="molecule type" value="Genomic_DNA"/>
</dbReference>
<dbReference type="Proteomes" id="UP001054252">
    <property type="component" value="Unassembled WGS sequence"/>
</dbReference>
<dbReference type="AlphaFoldDB" id="A0AAV5HK84"/>
<sequence length="102" mass="11011">MKTWVGLGLSGLRTQEMVEVGGSGGGGGYGVNVLGNGIKGGERLKGDVYRRTLMENEGNRLSMNLASSMMEIRRPIPAEGYRTMVSSIILPAKDDHTVEDWP</sequence>
<organism evidence="1 2">
    <name type="scientific">Rubroshorea leprosula</name>
    <dbReference type="NCBI Taxonomy" id="152421"/>
    <lineage>
        <taxon>Eukaryota</taxon>
        <taxon>Viridiplantae</taxon>
        <taxon>Streptophyta</taxon>
        <taxon>Embryophyta</taxon>
        <taxon>Tracheophyta</taxon>
        <taxon>Spermatophyta</taxon>
        <taxon>Magnoliopsida</taxon>
        <taxon>eudicotyledons</taxon>
        <taxon>Gunneridae</taxon>
        <taxon>Pentapetalae</taxon>
        <taxon>rosids</taxon>
        <taxon>malvids</taxon>
        <taxon>Malvales</taxon>
        <taxon>Dipterocarpaceae</taxon>
        <taxon>Rubroshorea</taxon>
    </lineage>
</organism>